<dbReference type="Pfam" id="PF02515">
    <property type="entry name" value="CoA_transf_3"/>
    <property type="match status" value="1"/>
</dbReference>
<sequence length="427" mass="47612">MGTFHKPSALAHISVLDLTGPEGNLCGKILADLGADVTKIEPPDGDKSRKIGPFASGVNRPDFSLYFANYNANKYSVMLDLESVEGANRFIQLSERVDVVIENFRPGYMNQIGIGFERLSLNNPGIVMASISPFGQTGPYSSFIGGELIVQAMGGVMYCQGDEMKPPCVAPCEQISQLTSFHTATGVLAAINHRNLTGKGQCIDVSMYEIAAQLLFNITRYTYHGDIARRMGSTPIIAPNGHYACSDGYISLAVLENRHWQELVRWMDNESLADPMWNDMNFRRSQPEVVDIFVRDFISGFSVQDFLEQAYSRRLAVSRVNEISDIAQSSQLKERNYFREVIDPKIGAHLVPGPPYRFGLTPSVLERPTPRLGEHQERVIEKIRTEGRNSKEENDRLSDDLALPLQGIRILDLSRVWSGPFATRYLG</sequence>
<name>A0A381VNZ1_9ZZZZ</name>
<feature type="non-terminal residue" evidence="2">
    <location>
        <position position="1"/>
    </location>
</feature>
<dbReference type="InterPro" id="IPR023606">
    <property type="entry name" value="CoA-Trfase_III_dom_1_sf"/>
</dbReference>
<dbReference type="AlphaFoldDB" id="A0A381VNZ1"/>
<organism evidence="2">
    <name type="scientific">marine metagenome</name>
    <dbReference type="NCBI Taxonomy" id="408172"/>
    <lineage>
        <taxon>unclassified sequences</taxon>
        <taxon>metagenomes</taxon>
        <taxon>ecological metagenomes</taxon>
    </lineage>
</organism>
<dbReference type="SUPFAM" id="SSF89796">
    <property type="entry name" value="CoA-transferase family III (CaiB/BaiF)"/>
    <property type="match status" value="2"/>
</dbReference>
<gene>
    <name evidence="2" type="ORF">METZ01_LOCUS94798</name>
</gene>
<dbReference type="Gene3D" id="3.40.50.10540">
    <property type="entry name" value="Crotonobetainyl-coa:carnitine coa-transferase, domain 1"/>
    <property type="match status" value="2"/>
</dbReference>
<dbReference type="Gene3D" id="3.30.1540.10">
    <property type="entry name" value="formyl-coa transferase, domain 3"/>
    <property type="match status" value="1"/>
</dbReference>
<dbReference type="InterPro" id="IPR044855">
    <property type="entry name" value="CoA-Trfase_III_dom3_sf"/>
</dbReference>
<dbReference type="GO" id="GO:0008410">
    <property type="term" value="F:CoA-transferase activity"/>
    <property type="evidence" value="ECO:0007669"/>
    <property type="project" value="TreeGrafter"/>
</dbReference>
<dbReference type="InterPro" id="IPR003673">
    <property type="entry name" value="CoA-Trfase_fam_III"/>
</dbReference>
<evidence type="ECO:0008006" key="3">
    <source>
        <dbReference type="Google" id="ProtNLM"/>
    </source>
</evidence>
<dbReference type="PANTHER" id="PTHR48207">
    <property type="entry name" value="SUCCINATE--HYDROXYMETHYLGLUTARATE COA-TRANSFERASE"/>
    <property type="match status" value="1"/>
</dbReference>
<proteinExistence type="predicted"/>
<protein>
    <recommendedName>
        <fullName evidence="3">CoA transferase</fullName>
    </recommendedName>
</protein>
<accession>A0A381VNZ1</accession>
<feature type="non-terminal residue" evidence="2">
    <location>
        <position position="427"/>
    </location>
</feature>
<dbReference type="EMBL" id="UINC01009350">
    <property type="protein sequence ID" value="SVA41944.1"/>
    <property type="molecule type" value="Genomic_DNA"/>
</dbReference>
<keyword evidence="1" id="KW-0808">Transferase</keyword>
<dbReference type="InterPro" id="IPR050483">
    <property type="entry name" value="CoA-transferase_III_domain"/>
</dbReference>
<reference evidence="2" key="1">
    <citation type="submission" date="2018-05" db="EMBL/GenBank/DDBJ databases">
        <authorList>
            <person name="Lanie J.A."/>
            <person name="Ng W.-L."/>
            <person name="Kazmierczak K.M."/>
            <person name="Andrzejewski T.M."/>
            <person name="Davidsen T.M."/>
            <person name="Wayne K.J."/>
            <person name="Tettelin H."/>
            <person name="Glass J.I."/>
            <person name="Rusch D."/>
            <person name="Podicherti R."/>
            <person name="Tsui H.-C.T."/>
            <person name="Winkler M.E."/>
        </authorList>
    </citation>
    <scope>NUCLEOTIDE SEQUENCE</scope>
</reference>
<evidence type="ECO:0000313" key="2">
    <source>
        <dbReference type="EMBL" id="SVA41944.1"/>
    </source>
</evidence>
<evidence type="ECO:0000256" key="1">
    <source>
        <dbReference type="ARBA" id="ARBA00022679"/>
    </source>
</evidence>
<dbReference type="PANTHER" id="PTHR48207:SF3">
    <property type="entry name" value="SUCCINATE--HYDROXYMETHYLGLUTARATE COA-TRANSFERASE"/>
    <property type="match status" value="1"/>
</dbReference>